<dbReference type="InterPro" id="IPR050519">
    <property type="entry name" value="Glycosyltransf_28_UgtP"/>
</dbReference>
<dbReference type="EMBL" id="JACXAE010000076">
    <property type="protein sequence ID" value="MBD2775269.1"/>
    <property type="molecule type" value="Genomic_DNA"/>
</dbReference>
<dbReference type="AlphaFoldDB" id="A0A8J6XG80"/>
<comment type="caution">
    <text evidence="2">The sequence shown here is derived from an EMBL/GenBank/DDBJ whole genome shotgun (WGS) entry which is preliminary data.</text>
</comment>
<evidence type="ECO:0000313" key="3">
    <source>
        <dbReference type="Proteomes" id="UP000629098"/>
    </source>
</evidence>
<dbReference type="RefSeq" id="WP_190833420.1">
    <property type="nucleotide sequence ID" value="NZ_CAWPPI010000076.1"/>
</dbReference>
<protein>
    <recommendedName>
        <fullName evidence="1">Glycosyl transferase family 28 C-terminal domain-containing protein</fullName>
    </recommendedName>
</protein>
<dbReference type="InterPro" id="IPR007235">
    <property type="entry name" value="Glyco_trans_28_C"/>
</dbReference>
<evidence type="ECO:0000259" key="1">
    <source>
        <dbReference type="Pfam" id="PF04101"/>
    </source>
</evidence>
<dbReference type="PANTHER" id="PTHR43025:SF3">
    <property type="entry name" value="MONOGALACTOSYLDIACYLGLYCEROL SYNTHASE 1, CHLOROPLASTIC"/>
    <property type="match status" value="1"/>
</dbReference>
<dbReference type="GO" id="GO:0016758">
    <property type="term" value="F:hexosyltransferase activity"/>
    <property type="evidence" value="ECO:0007669"/>
    <property type="project" value="InterPro"/>
</dbReference>
<keyword evidence="3" id="KW-1185">Reference proteome</keyword>
<reference evidence="2" key="1">
    <citation type="submission" date="2020-09" db="EMBL/GenBank/DDBJ databases">
        <title>Iningainema tapete sp. nov. (Scytonemataceae, Cyanobacteria) from greenhouses in central Florida (USA) produces two types of nodularin with biosynthetic potential for microcystin-LR and anabaenopeptins.</title>
        <authorList>
            <person name="Berthold D.E."/>
            <person name="Lefler F.W."/>
            <person name="Huang I.-S."/>
            <person name="Abdulla H."/>
            <person name="Zimba P.V."/>
            <person name="Laughinghouse H.D. IV."/>
        </authorList>
    </citation>
    <scope>NUCLEOTIDE SEQUENCE</scope>
    <source>
        <strain evidence="2">BLCCT55</strain>
    </source>
</reference>
<dbReference type="Proteomes" id="UP000629098">
    <property type="component" value="Unassembled WGS sequence"/>
</dbReference>
<gene>
    <name evidence="2" type="ORF">ICL16_25200</name>
</gene>
<dbReference type="Pfam" id="PF04101">
    <property type="entry name" value="Glyco_tran_28_C"/>
    <property type="match status" value="1"/>
</dbReference>
<sequence>MSHQKKIDIIYFDAGSGHRSAAMGLQSALSNLRSNWQIRTVNVVDVFDYHKRFGRIVRAGINYFNWQLQRDRVFDLKGLINLSLLFHDLLSPRDIEQIARFWSDSPPDVIASVTPMYNPALYRSVLLANPNTVYVTIPVDFEQVKPRYWFTPKIQQHYLNGSDRLVEQAKAAGVIDAFNHRISGMIIDPKCYETSTIEKELGLDPTLPTGLVSFGGQGCVLMTDIAKKISQSHLQFNMIFLCGRNSQVFQELSHLNTPYRKVVLSYTQETPIHYLQLADFVIGKPGAMTITESLITGTPLIIIKSRGMKPVQRGNEEWVVEHGVGKICDRLDNLVPAINEVLTSPSYHQNAKKEYHQAVFEAAELICSLLENNLSPTLTASVI</sequence>
<organism evidence="2 3">
    <name type="scientific">Iningainema tapete BLCC-T55</name>
    <dbReference type="NCBI Taxonomy" id="2748662"/>
    <lineage>
        <taxon>Bacteria</taxon>
        <taxon>Bacillati</taxon>
        <taxon>Cyanobacteriota</taxon>
        <taxon>Cyanophyceae</taxon>
        <taxon>Nostocales</taxon>
        <taxon>Scytonemataceae</taxon>
        <taxon>Iningainema tapete</taxon>
    </lineage>
</organism>
<name>A0A8J6XG80_9CYAN</name>
<evidence type="ECO:0000313" key="2">
    <source>
        <dbReference type="EMBL" id="MBD2775269.1"/>
    </source>
</evidence>
<dbReference type="SUPFAM" id="SSF53756">
    <property type="entry name" value="UDP-Glycosyltransferase/glycogen phosphorylase"/>
    <property type="match status" value="1"/>
</dbReference>
<proteinExistence type="predicted"/>
<dbReference type="PANTHER" id="PTHR43025">
    <property type="entry name" value="MONOGALACTOSYLDIACYLGLYCEROL SYNTHASE"/>
    <property type="match status" value="1"/>
</dbReference>
<dbReference type="Gene3D" id="3.40.50.2000">
    <property type="entry name" value="Glycogen Phosphorylase B"/>
    <property type="match status" value="1"/>
</dbReference>
<accession>A0A8J6XG80</accession>
<feature type="domain" description="Glycosyl transferase family 28 C-terminal" evidence="1">
    <location>
        <begin position="222"/>
        <end position="354"/>
    </location>
</feature>